<evidence type="ECO:0000313" key="1">
    <source>
        <dbReference type="EMBL" id="CAI3978681.1"/>
    </source>
</evidence>
<reference evidence="2 3" key="2">
    <citation type="submission" date="2024-05" db="EMBL/GenBank/DDBJ databases">
        <authorList>
            <person name="Chen Y."/>
            <person name="Shah S."/>
            <person name="Dougan E. K."/>
            <person name="Thang M."/>
            <person name="Chan C."/>
        </authorList>
    </citation>
    <scope>NUCLEOTIDE SEQUENCE [LARGE SCALE GENOMIC DNA]</scope>
</reference>
<dbReference type="EMBL" id="CAMXCT020000429">
    <property type="protein sequence ID" value="CAL1132056.1"/>
    <property type="molecule type" value="Genomic_DNA"/>
</dbReference>
<protein>
    <submittedName>
        <fullName evidence="1">Uncharacterized protein</fullName>
    </submittedName>
</protein>
<dbReference type="EMBL" id="CAMXCT030000429">
    <property type="protein sequence ID" value="CAL4765993.1"/>
    <property type="molecule type" value="Genomic_DNA"/>
</dbReference>
<dbReference type="Proteomes" id="UP001152797">
    <property type="component" value="Unassembled WGS sequence"/>
</dbReference>
<evidence type="ECO:0000313" key="3">
    <source>
        <dbReference type="Proteomes" id="UP001152797"/>
    </source>
</evidence>
<gene>
    <name evidence="1" type="ORF">C1SCF055_LOCUS6699</name>
</gene>
<proteinExistence type="predicted"/>
<comment type="caution">
    <text evidence="1">The sequence shown here is derived from an EMBL/GenBank/DDBJ whole genome shotgun (WGS) entry which is preliminary data.</text>
</comment>
<name>A0A9P1FJX7_9DINO</name>
<keyword evidence="3" id="KW-1185">Reference proteome</keyword>
<accession>A0A9P1FJX7</accession>
<dbReference type="AlphaFoldDB" id="A0A9P1FJX7"/>
<sequence length="459" mass="51855">MPPKKKLRYQNAWERFVEAQSTLQMPSILKYEAMQELPQTLLSRVPCTDAGRWFFLCSDAATDEVLEAMAVYVVAREAIRNYGHERCEPVFTKLKETYQGTTWARVLTAPALLGHVRQLRLTNVNNFWDRGSFRMRFIAAALLHVAVRDPQAPLYGGALSLATMFSVITGGPAMCTWFQQQLQALGPSTSPAWCKQMFEKTDDPMVWGKTAGRPRNFAQAADHIPDHDTDDAQAEQLHLQAEAADHSDDDDATPSTLVLAKHCPRAMWDEIYAWGCKAFDYAETVAWGHCTHGGFRPFNPLGVATARKAWKDAHQNARRKWCRGNFHHATILFPLDGLGTKVLGDRIAELLELNQMMTPETFVSRFFPVLIVPRVGGTAKMISCLHHRSMILGSDLAPVKHPVQYVHAIERKLTKHYRKVARAVRETEVPLSWPVVENVLCCFSKVWERNLDVGSHATY</sequence>
<reference evidence="1" key="1">
    <citation type="submission" date="2022-10" db="EMBL/GenBank/DDBJ databases">
        <authorList>
            <person name="Chen Y."/>
            <person name="Dougan E. K."/>
            <person name="Chan C."/>
            <person name="Rhodes N."/>
            <person name="Thang M."/>
        </authorList>
    </citation>
    <scope>NUCLEOTIDE SEQUENCE</scope>
</reference>
<dbReference type="EMBL" id="CAMXCT010000429">
    <property type="protein sequence ID" value="CAI3978681.1"/>
    <property type="molecule type" value="Genomic_DNA"/>
</dbReference>
<dbReference type="OrthoDB" id="409651at2759"/>
<organism evidence="1">
    <name type="scientific">Cladocopium goreaui</name>
    <dbReference type="NCBI Taxonomy" id="2562237"/>
    <lineage>
        <taxon>Eukaryota</taxon>
        <taxon>Sar</taxon>
        <taxon>Alveolata</taxon>
        <taxon>Dinophyceae</taxon>
        <taxon>Suessiales</taxon>
        <taxon>Symbiodiniaceae</taxon>
        <taxon>Cladocopium</taxon>
    </lineage>
</organism>
<evidence type="ECO:0000313" key="2">
    <source>
        <dbReference type="EMBL" id="CAL4765993.1"/>
    </source>
</evidence>